<name>A0ABU9DUA5_9BACL</name>
<comment type="caution">
    <text evidence="2">The sequence shown here is derived from an EMBL/GenBank/DDBJ whole genome shotgun (WGS) entry which is preliminary data.</text>
</comment>
<evidence type="ECO:0000313" key="2">
    <source>
        <dbReference type="EMBL" id="MEK8132455.1"/>
    </source>
</evidence>
<dbReference type="Proteomes" id="UP001469365">
    <property type="component" value="Unassembled WGS sequence"/>
</dbReference>
<accession>A0ABU9DUA5</accession>
<evidence type="ECO:0000313" key="3">
    <source>
        <dbReference type="Proteomes" id="UP001469365"/>
    </source>
</evidence>
<dbReference type="Pfam" id="PF10720">
    <property type="entry name" value="DUF2515"/>
    <property type="match status" value="1"/>
</dbReference>
<dbReference type="InterPro" id="IPR019658">
    <property type="entry name" value="DUF2515"/>
</dbReference>
<feature type="region of interest" description="Disordered" evidence="1">
    <location>
        <begin position="48"/>
        <end position="81"/>
    </location>
</feature>
<protein>
    <submittedName>
        <fullName evidence="2">DUF2515 family protein</fullName>
    </submittedName>
</protein>
<evidence type="ECO:0000256" key="1">
    <source>
        <dbReference type="SAM" id="MobiDB-lite"/>
    </source>
</evidence>
<gene>
    <name evidence="2" type="ORF">WMW72_31625</name>
</gene>
<proteinExistence type="predicted"/>
<keyword evidence="3" id="KW-1185">Reference proteome</keyword>
<organism evidence="2 3">
    <name type="scientific">Paenibacillus filicis</name>
    <dbReference type="NCBI Taxonomy" id="669464"/>
    <lineage>
        <taxon>Bacteria</taxon>
        <taxon>Bacillati</taxon>
        <taxon>Bacillota</taxon>
        <taxon>Bacilli</taxon>
        <taxon>Bacillales</taxon>
        <taxon>Paenibacillaceae</taxon>
        <taxon>Paenibacillus</taxon>
    </lineage>
</organism>
<reference evidence="2 3" key="1">
    <citation type="submission" date="2024-04" db="EMBL/GenBank/DDBJ databases">
        <title>draft genome sequnece of Paenibacillus filicis.</title>
        <authorList>
            <person name="Kim D.-U."/>
        </authorList>
    </citation>
    <scope>NUCLEOTIDE SEQUENCE [LARGE SCALE GENOMIC DNA]</scope>
    <source>
        <strain evidence="2 3">KACC14197</strain>
    </source>
</reference>
<dbReference type="RefSeq" id="WP_341419588.1">
    <property type="nucleotide sequence ID" value="NZ_JBBPCC010000030.1"/>
</dbReference>
<sequence>MNHGNSRGRQVWGRITSLPRWLSRHASRLGSRVLHWLSYRGAAESKVADGVAGKPIAGSSRETDDTMTSRPNGVGGETDDAMASEQFGEVVTGRPDSKEDKAVRLEPAALRALSARYSCELGAMQPETATAALTGRERSLLARIQAERDTLNRNNLTRTEAYLRFYRDHPELHWALLAHLVSRNGGWSMTDLCGEHVPFLLDRDQRAWVFAFLERANSLIFYDAYPQLLLYEASLRERRPLFHLLKELGVSAFMCPLWERFWEKRESSLLTIGLIVNEQHFIEERVIRHSAYREHVTGTFFFQLQSLLQLNQVLFPYPQDGGVSRLAGLALESFSSLNERIEIGKQLYAMLFAIPEVHRGAVSFAITRTHSGSRADYWPHMFTSSRQGPPPKRGQLREKLDGIRLQAGAARLYSPTLDAAWPDHPVAPPEPGDWFRDFSALDYLQDVEPPFLYDRTQAYGSGLKRLEMAVLAGDLFS</sequence>
<dbReference type="EMBL" id="JBBPCC010000030">
    <property type="protein sequence ID" value="MEK8132455.1"/>
    <property type="molecule type" value="Genomic_DNA"/>
</dbReference>